<comment type="caution">
    <text evidence="1">The sequence shown here is derived from an EMBL/GenBank/DDBJ whole genome shotgun (WGS) entry which is preliminary data.</text>
</comment>
<dbReference type="RefSeq" id="WP_263339027.1">
    <property type="nucleotide sequence ID" value="NZ_JAOVQO010000018.1"/>
</dbReference>
<sequence length="192" mass="20379">MTRNPFGRRWLWLLAGLLVGVLASLAPLRSAAQSAACDPQGIANHHAAVAVFRKLQLEIATLMQAQSEAILEVAQGVVISSLDDGGFFGPTGFLGKRMDKGQSAIKSILTSGRRLPMDEDAQARLSEIETSADAIVSVGHSMVPLLEAGEIRQATGLYAEQSVPAQVVAVGAAYTVSSGLERQVKRMSLHCR</sequence>
<name>A0ABT2X7V0_9RHOB</name>
<dbReference type="Proteomes" id="UP001209535">
    <property type="component" value="Unassembled WGS sequence"/>
</dbReference>
<keyword evidence="2" id="KW-1185">Reference proteome</keyword>
<evidence type="ECO:0000313" key="2">
    <source>
        <dbReference type="Proteomes" id="UP001209535"/>
    </source>
</evidence>
<accession>A0ABT2X7V0</accession>
<gene>
    <name evidence="1" type="ORF">OEZ60_17590</name>
</gene>
<reference evidence="1 2" key="1">
    <citation type="submission" date="2022-10" db="EMBL/GenBank/DDBJ databases">
        <title>Defluviimonas sp. nov., isolated from ocean surface sediments.</title>
        <authorList>
            <person name="He W."/>
            <person name="Wang L."/>
            <person name="Zhang D.-F."/>
        </authorList>
    </citation>
    <scope>NUCLEOTIDE SEQUENCE [LARGE SCALE GENOMIC DNA]</scope>
    <source>
        <strain evidence="1 2">WL0024</strain>
    </source>
</reference>
<organism evidence="1 2">
    <name type="scientific">Albidovulum salinarum</name>
    <dbReference type="NCBI Taxonomy" id="2984153"/>
    <lineage>
        <taxon>Bacteria</taxon>
        <taxon>Pseudomonadati</taxon>
        <taxon>Pseudomonadota</taxon>
        <taxon>Alphaproteobacteria</taxon>
        <taxon>Rhodobacterales</taxon>
        <taxon>Paracoccaceae</taxon>
        <taxon>Albidovulum</taxon>
    </lineage>
</organism>
<dbReference type="EMBL" id="JAOVQO010000018">
    <property type="protein sequence ID" value="MCU9849814.1"/>
    <property type="molecule type" value="Genomic_DNA"/>
</dbReference>
<protein>
    <submittedName>
        <fullName evidence="1">Uncharacterized protein</fullName>
    </submittedName>
</protein>
<proteinExistence type="predicted"/>
<evidence type="ECO:0000313" key="1">
    <source>
        <dbReference type="EMBL" id="MCU9849814.1"/>
    </source>
</evidence>